<evidence type="ECO:0000313" key="1">
    <source>
        <dbReference type="EMBL" id="SEN54945.1"/>
    </source>
</evidence>
<gene>
    <name evidence="1" type="ORF">SAMN02745977_01539</name>
</gene>
<dbReference type="STRING" id="1121117.SAMN02745977_01539"/>
<accession>A0A1H8HFQ6</accession>
<evidence type="ECO:0000313" key="2">
    <source>
        <dbReference type="Proteomes" id="UP000199531"/>
    </source>
</evidence>
<protein>
    <submittedName>
        <fullName evidence="1">Uncharacterized protein</fullName>
    </submittedName>
</protein>
<keyword evidence="2" id="KW-1185">Reference proteome</keyword>
<proteinExistence type="predicted"/>
<dbReference type="EMBL" id="FOCW01000002">
    <property type="protein sequence ID" value="SEN54945.1"/>
    <property type="molecule type" value="Genomic_DNA"/>
</dbReference>
<dbReference type="Proteomes" id="UP000199531">
    <property type="component" value="Unassembled WGS sequence"/>
</dbReference>
<dbReference type="AlphaFoldDB" id="A0A1H8HFQ6"/>
<reference evidence="1 2" key="1">
    <citation type="submission" date="2016-10" db="EMBL/GenBank/DDBJ databases">
        <authorList>
            <person name="de Groot N.N."/>
        </authorList>
    </citation>
    <scope>NUCLEOTIDE SEQUENCE [LARGE SCALE GENOMIC DNA]</scope>
    <source>
        <strain evidence="1 2">DSM 15123</strain>
    </source>
</reference>
<name>A0A1H8HFQ6_9BURK</name>
<organism evidence="1 2">
    <name type="scientific">Brachymonas denitrificans DSM 15123</name>
    <dbReference type="NCBI Taxonomy" id="1121117"/>
    <lineage>
        <taxon>Bacteria</taxon>
        <taxon>Pseudomonadati</taxon>
        <taxon>Pseudomonadota</taxon>
        <taxon>Betaproteobacteria</taxon>
        <taxon>Burkholderiales</taxon>
        <taxon>Comamonadaceae</taxon>
        <taxon>Brachymonas</taxon>
    </lineage>
</organism>
<sequence length="430" mass="46101">MDESRVSVRMSGSAAAVQGAAWNAHAGAFVLRHWMLGMLLAGTTGAVAAQGAVSPQACIAPSTFVELTGDVAGVSRDAAGKTVAALGSYERISPDGRFVLRSYSGAQLGNVSVMELPAFAGTVVRGYRTPLSNEAFPVQGSWRYLVDMTGEHYRLADVLQQQGKARPLFRGGMTGFYAAAAELPGSRPGEIRIRSFSWPNAGGDDETQGQGALSTRTITVDVQQQRVTADTGTQYLCRDRVRVDGSMYALPMISVDGREYAAMPQMPVQGKATMRVFGFGEDGKGCELRDAFAHASGKTVFGFPGKAGQGGDLAYEYRGQIWWYSRALKQAFNLAPPASRPGERLMASAFPGITRDGRVIYASTLRQCDAGGGNCSDRVGYTIADPYQSASVRNWRQQHAARASSLPQCVTRQDVVREREAFAQMHGLAP</sequence>